<organism evidence="3 4">
    <name type="scientific">Talaromyces atroroseus</name>
    <dbReference type="NCBI Taxonomy" id="1441469"/>
    <lineage>
        <taxon>Eukaryota</taxon>
        <taxon>Fungi</taxon>
        <taxon>Dikarya</taxon>
        <taxon>Ascomycota</taxon>
        <taxon>Pezizomycotina</taxon>
        <taxon>Eurotiomycetes</taxon>
        <taxon>Eurotiomycetidae</taxon>
        <taxon>Eurotiales</taxon>
        <taxon>Trichocomaceae</taxon>
        <taxon>Talaromyces</taxon>
        <taxon>Talaromyces sect. Trachyspermi</taxon>
    </lineage>
</organism>
<keyword evidence="4" id="KW-1185">Reference proteome</keyword>
<dbReference type="SUPFAM" id="SSF53639">
    <property type="entry name" value="AraD/HMP-PK domain-like"/>
    <property type="match status" value="1"/>
</dbReference>
<feature type="region of interest" description="Disordered" evidence="1">
    <location>
        <begin position="1"/>
        <end position="20"/>
    </location>
</feature>
<dbReference type="Pfam" id="PF00596">
    <property type="entry name" value="Aldolase_II"/>
    <property type="match status" value="1"/>
</dbReference>
<accession>A0A225B918</accession>
<dbReference type="RefSeq" id="XP_020124700.1">
    <property type="nucleotide sequence ID" value="XM_020260403.1"/>
</dbReference>
<dbReference type="PANTHER" id="PTHR10672:SF41">
    <property type="entry name" value="CLASS II ALDOLASE_ADDUCIN DOMAIN PROTEIN (AFU_ORTHOLOGUE AFUA_3G01330)"/>
    <property type="match status" value="1"/>
</dbReference>
<dbReference type="SMART" id="SM01007">
    <property type="entry name" value="Aldolase_II"/>
    <property type="match status" value="1"/>
</dbReference>
<evidence type="ECO:0000259" key="2">
    <source>
        <dbReference type="SMART" id="SM01007"/>
    </source>
</evidence>
<evidence type="ECO:0000313" key="4">
    <source>
        <dbReference type="Proteomes" id="UP000214365"/>
    </source>
</evidence>
<gene>
    <name evidence="3" type="ORF">UA08_00581</name>
</gene>
<dbReference type="Proteomes" id="UP000214365">
    <property type="component" value="Unassembled WGS sequence"/>
</dbReference>
<dbReference type="EMBL" id="LFMY01000001">
    <property type="protein sequence ID" value="OKL64579.1"/>
    <property type="molecule type" value="Genomic_DNA"/>
</dbReference>
<dbReference type="GO" id="GO:0005856">
    <property type="term" value="C:cytoskeleton"/>
    <property type="evidence" value="ECO:0007669"/>
    <property type="project" value="TreeGrafter"/>
</dbReference>
<feature type="domain" description="Class II aldolase/adducin N-terminal" evidence="2">
    <location>
        <begin position="44"/>
        <end position="226"/>
    </location>
</feature>
<dbReference type="FunFam" id="3.40.225.10:FF:000009">
    <property type="entry name" value="Class II aldolase/adducin N-terminal"/>
    <property type="match status" value="1"/>
</dbReference>
<dbReference type="InterPro" id="IPR036409">
    <property type="entry name" value="Aldolase_II/adducin_N_sf"/>
</dbReference>
<dbReference type="AlphaFoldDB" id="A0A225B918"/>
<name>A0A225B918_TALAT</name>
<proteinExistence type="predicted"/>
<dbReference type="Gene3D" id="3.40.225.10">
    <property type="entry name" value="Class II aldolase/adducin N-terminal domain"/>
    <property type="match status" value="1"/>
</dbReference>
<evidence type="ECO:0000256" key="1">
    <source>
        <dbReference type="SAM" id="MobiDB-lite"/>
    </source>
</evidence>
<protein>
    <recommendedName>
        <fullName evidence="2">Class II aldolase/adducin N-terminal domain-containing protein</fullName>
    </recommendedName>
</protein>
<dbReference type="STRING" id="1441469.A0A225B918"/>
<dbReference type="GO" id="GO:0051015">
    <property type="term" value="F:actin filament binding"/>
    <property type="evidence" value="ECO:0007669"/>
    <property type="project" value="TreeGrafter"/>
</dbReference>
<dbReference type="GeneID" id="31000336"/>
<evidence type="ECO:0000313" key="3">
    <source>
        <dbReference type="EMBL" id="OKL64579.1"/>
    </source>
</evidence>
<reference evidence="3 4" key="1">
    <citation type="submission" date="2015-06" db="EMBL/GenBank/DDBJ databases">
        <title>Talaromyces atroroseus IBT 11181 draft genome.</title>
        <authorList>
            <person name="Rasmussen K.B."/>
            <person name="Rasmussen S."/>
            <person name="Petersen B."/>
            <person name="Sicheritz-Ponten T."/>
            <person name="Mortensen U.H."/>
            <person name="Thrane U."/>
        </authorList>
    </citation>
    <scope>NUCLEOTIDE SEQUENCE [LARGE SCALE GENOMIC DNA]</scope>
    <source>
        <strain evidence="3 4">IBT 11181</strain>
    </source>
</reference>
<dbReference type="InterPro" id="IPR051017">
    <property type="entry name" value="Aldolase-II_Adducin_sf"/>
</dbReference>
<dbReference type="InterPro" id="IPR001303">
    <property type="entry name" value="Aldolase_II/adducin_N"/>
</dbReference>
<comment type="caution">
    <text evidence="3">The sequence shown here is derived from an EMBL/GenBank/DDBJ whole genome shotgun (WGS) entry which is preliminary data.</text>
</comment>
<sequence length="289" mass="31384">MSSTVTQEAVQHASGDPELAFIHDETSAPPKFRDPLEERAYLKHRLVLAFRVFAQFGFCEGVAGHITVRDPVDPTSFWVNPFGKHFSLIRDEDLIRVDHSGKVVEGGKNRRLNYAAYAIHSEIHSARPDVLCAAHSHSVYGRAFCATGRTLDMLTQDSCVFHNDHILYSNFAGVVLASEEGKAIAKQLGPKKAALLGNHGLLTVGPSIEAVVAWFVLLDKCCQVQLAADASSNGSGKPLVKIGEVEAASTWQALGHPAGGYFMGLPLFQVAEREFGESTFLGRGLEPDE</sequence>
<dbReference type="OrthoDB" id="3238794at2759"/>
<dbReference type="PANTHER" id="PTHR10672">
    <property type="entry name" value="ADDUCIN"/>
    <property type="match status" value="1"/>
</dbReference>
<dbReference type="NCBIfam" id="NF004855">
    <property type="entry name" value="PRK06208.1"/>
    <property type="match status" value="1"/>
</dbReference>